<keyword evidence="2" id="KW-1185">Reference proteome</keyword>
<dbReference type="Proteomes" id="UP001055811">
    <property type="component" value="Linkage Group LG01"/>
</dbReference>
<dbReference type="EMBL" id="CM042009">
    <property type="protein sequence ID" value="KAI3791943.1"/>
    <property type="molecule type" value="Genomic_DNA"/>
</dbReference>
<evidence type="ECO:0000313" key="1">
    <source>
        <dbReference type="EMBL" id="KAI3791943.1"/>
    </source>
</evidence>
<reference evidence="1 2" key="2">
    <citation type="journal article" date="2022" name="Mol. Ecol. Resour.">
        <title>The genomes of chicory, endive, great burdock and yacon provide insights into Asteraceae paleo-polyploidization history and plant inulin production.</title>
        <authorList>
            <person name="Fan W."/>
            <person name="Wang S."/>
            <person name="Wang H."/>
            <person name="Wang A."/>
            <person name="Jiang F."/>
            <person name="Liu H."/>
            <person name="Zhao H."/>
            <person name="Xu D."/>
            <person name="Zhang Y."/>
        </authorList>
    </citation>
    <scope>NUCLEOTIDE SEQUENCE [LARGE SCALE GENOMIC DNA]</scope>
    <source>
        <strain evidence="2">cv. Punajuju</strain>
        <tissue evidence="1">Leaves</tissue>
    </source>
</reference>
<sequence length="67" mass="7659">MMQVCPPFHFPIVQRQNYRNLFIFALTFICLPLLFCSIIFVLVVPVLPPKNGSLLFHIMVTTSPASH</sequence>
<accession>A0ACB9H9F2</accession>
<reference evidence="2" key="1">
    <citation type="journal article" date="2022" name="Mol. Ecol. Resour.">
        <title>The genomes of chicory, endive, great burdock and yacon provide insights into Asteraceae palaeo-polyploidization history and plant inulin production.</title>
        <authorList>
            <person name="Fan W."/>
            <person name="Wang S."/>
            <person name="Wang H."/>
            <person name="Wang A."/>
            <person name="Jiang F."/>
            <person name="Liu H."/>
            <person name="Zhao H."/>
            <person name="Xu D."/>
            <person name="Zhang Y."/>
        </authorList>
    </citation>
    <scope>NUCLEOTIDE SEQUENCE [LARGE SCALE GENOMIC DNA]</scope>
    <source>
        <strain evidence="2">cv. Punajuju</strain>
    </source>
</reference>
<comment type="caution">
    <text evidence="1">The sequence shown here is derived from an EMBL/GenBank/DDBJ whole genome shotgun (WGS) entry which is preliminary data.</text>
</comment>
<name>A0ACB9H9F2_CICIN</name>
<organism evidence="1 2">
    <name type="scientific">Cichorium intybus</name>
    <name type="common">Chicory</name>
    <dbReference type="NCBI Taxonomy" id="13427"/>
    <lineage>
        <taxon>Eukaryota</taxon>
        <taxon>Viridiplantae</taxon>
        <taxon>Streptophyta</taxon>
        <taxon>Embryophyta</taxon>
        <taxon>Tracheophyta</taxon>
        <taxon>Spermatophyta</taxon>
        <taxon>Magnoliopsida</taxon>
        <taxon>eudicotyledons</taxon>
        <taxon>Gunneridae</taxon>
        <taxon>Pentapetalae</taxon>
        <taxon>asterids</taxon>
        <taxon>campanulids</taxon>
        <taxon>Asterales</taxon>
        <taxon>Asteraceae</taxon>
        <taxon>Cichorioideae</taxon>
        <taxon>Cichorieae</taxon>
        <taxon>Cichoriinae</taxon>
        <taxon>Cichorium</taxon>
    </lineage>
</organism>
<protein>
    <submittedName>
        <fullName evidence="1">Uncharacterized protein</fullName>
    </submittedName>
</protein>
<evidence type="ECO:0000313" key="2">
    <source>
        <dbReference type="Proteomes" id="UP001055811"/>
    </source>
</evidence>
<proteinExistence type="predicted"/>
<gene>
    <name evidence="1" type="ORF">L2E82_05809</name>
</gene>